<evidence type="ECO:0000313" key="3">
    <source>
        <dbReference type="Proteomes" id="UP000007800"/>
    </source>
</evidence>
<accession>C5L1Q4</accession>
<sequence>MKLPSILAILFILGVVIGDVHVDDAGKIISEMMMDKQVDNGGHVSEFVLEQSSLNNLGDSPTCVVCSTCPAVEFISPICWPLALVCGKKCERCC</sequence>
<name>C5L1Q4_PERM5</name>
<feature type="signal peptide" evidence="1">
    <location>
        <begin position="1"/>
        <end position="18"/>
    </location>
</feature>
<dbReference type="InParanoid" id="C5L1Q4"/>
<dbReference type="Proteomes" id="UP000007800">
    <property type="component" value="Unassembled WGS sequence"/>
</dbReference>
<protein>
    <submittedName>
        <fullName evidence="2">Uncharacterized protein</fullName>
    </submittedName>
</protein>
<proteinExistence type="predicted"/>
<reference evidence="2 3" key="1">
    <citation type="submission" date="2008-07" db="EMBL/GenBank/DDBJ databases">
        <authorList>
            <person name="El-Sayed N."/>
            <person name="Caler E."/>
            <person name="Inman J."/>
            <person name="Amedeo P."/>
            <person name="Hass B."/>
            <person name="Wortman J."/>
        </authorList>
    </citation>
    <scope>NUCLEOTIDE SEQUENCE [LARGE SCALE GENOMIC DNA]</scope>
    <source>
        <strain evidence="3">ATCC 50983 / TXsc</strain>
    </source>
</reference>
<dbReference type="GeneID" id="9065774"/>
<feature type="chain" id="PRO_5002954205" evidence="1">
    <location>
        <begin position="19"/>
        <end position="94"/>
    </location>
</feature>
<gene>
    <name evidence="2" type="ORF">Pmar_PMAR011284</name>
</gene>
<keyword evidence="3" id="KW-1185">Reference proteome</keyword>
<evidence type="ECO:0000313" key="2">
    <source>
        <dbReference type="EMBL" id="EER09339.1"/>
    </source>
</evidence>
<keyword evidence="1" id="KW-0732">Signal</keyword>
<evidence type="ECO:0000256" key="1">
    <source>
        <dbReference type="SAM" id="SignalP"/>
    </source>
</evidence>
<dbReference type="EMBL" id="GG678391">
    <property type="protein sequence ID" value="EER09339.1"/>
    <property type="molecule type" value="Genomic_DNA"/>
</dbReference>
<dbReference type="AlphaFoldDB" id="C5L1Q4"/>
<dbReference type="RefSeq" id="XP_002777523.1">
    <property type="nucleotide sequence ID" value="XM_002777477.1"/>
</dbReference>
<organism evidence="3">
    <name type="scientific">Perkinsus marinus (strain ATCC 50983 / TXsc)</name>
    <dbReference type="NCBI Taxonomy" id="423536"/>
    <lineage>
        <taxon>Eukaryota</taxon>
        <taxon>Sar</taxon>
        <taxon>Alveolata</taxon>
        <taxon>Perkinsozoa</taxon>
        <taxon>Perkinsea</taxon>
        <taxon>Perkinsida</taxon>
        <taxon>Perkinsidae</taxon>
        <taxon>Perkinsus</taxon>
    </lineage>
</organism>